<comment type="caution">
    <text evidence="2">The sequence shown here is derived from an EMBL/GenBank/DDBJ whole genome shotgun (WGS) entry which is preliminary data.</text>
</comment>
<feature type="compositionally biased region" description="Basic and acidic residues" evidence="1">
    <location>
        <begin position="32"/>
        <end position="41"/>
    </location>
</feature>
<dbReference type="EMBL" id="JBHSEP010000004">
    <property type="protein sequence ID" value="MFC4598344.1"/>
    <property type="molecule type" value="Genomic_DNA"/>
</dbReference>
<sequence>MHSIKAAEGLRKTNYSKLDDDAGAANAFGIRKGIDKRRLEKEEEDGSDTD</sequence>
<name>A0ABV9FDS1_9BACL</name>
<dbReference type="RefSeq" id="WP_378094487.1">
    <property type="nucleotide sequence ID" value="NZ_JBHSEP010000004.1"/>
</dbReference>
<accession>A0ABV9FDS1</accession>
<proteinExistence type="predicted"/>
<gene>
    <name evidence="2" type="ORF">ACFO3S_08820</name>
</gene>
<organism evidence="2 3">
    <name type="scientific">Cohnella hongkongensis</name>
    <dbReference type="NCBI Taxonomy" id="178337"/>
    <lineage>
        <taxon>Bacteria</taxon>
        <taxon>Bacillati</taxon>
        <taxon>Bacillota</taxon>
        <taxon>Bacilli</taxon>
        <taxon>Bacillales</taxon>
        <taxon>Paenibacillaceae</taxon>
        <taxon>Cohnella</taxon>
    </lineage>
</organism>
<dbReference type="Proteomes" id="UP001596028">
    <property type="component" value="Unassembled WGS sequence"/>
</dbReference>
<evidence type="ECO:0000313" key="3">
    <source>
        <dbReference type="Proteomes" id="UP001596028"/>
    </source>
</evidence>
<protein>
    <submittedName>
        <fullName evidence="2">Uncharacterized protein</fullName>
    </submittedName>
</protein>
<reference evidence="3" key="1">
    <citation type="journal article" date="2019" name="Int. J. Syst. Evol. Microbiol.">
        <title>The Global Catalogue of Microorganisms (GCM) 10K type strain sequencing project: providing services to taxonomists for standard genome sequencing and annotation.</title>
        <authorList>
            <consortium name="The Broad Institute Genomics Platform"/>
            <consortium name="The Broad Institute Genome Sequencing Center for Infectious Disease"/>
            <person name="Wu L."/>
            <person name="Ma J."/>
        </authorList>
    </citation>
    <scope>NUCLEOTIDE SEQUENCE [LARGE SCALE GENOMIC DNA]</scope>
    <source>
        <strain evidence="3">CCUG 49571</strain>
    </source>
</reference>
<evidence type="ECO:0000313" key="2">
    <source>
        <dbReference type="EMBL" id="MFC4598344.1"/>
    </source>
</evidence>
<keyword evidence="3" id="KW-1185">Reference proteome</keyword>
<evidence type="ECO:0000256" key="1">
    <source>
        <dbReference type="SAM" id="MobiDB-lite"/>
    </source>
</evidence>
<feature type="region of interest" description="Disordered" evidence="1">
    <location>
        <begin position="31"/>
        <end position="50"/>
    </location>
</feature>